<feature type="domain" description="Peptidase S26" evidence="5">
    <location>
        <begin position="18"/>
        <end position="94"/>
    </location>
</feature>
<dbReference type="OrthoDB" id="5518017at2"/>
<dbReference type="PANTHER" id="PTHR43390">
    <property type="entry name" value="SIGNAL PEPTIDASE I"/>
    <property type="match status" value="1"/>
</dbReference>
<dbReference type="RefSeq" id="WP_120623957.1">
    <property type="nucleotide sequence ID" value="NZ_RAWG01000016.1"/>
</dbReference>
<feature type="active site" evidence="4">
    <location>
        <position position="34"/>
    </location>
</feature>
<dbReference type="PANTHER" id="PTHR43390:SF1">
    <property type="entry name" value="CHLOROPLAST PROCESSING PEPTIDASE"/>
    <property type="match status" value="1"/>
</dbReference>
<sequence>MSYLLALGAVLLAGAGGVVWARRQWMVVTVEGNSMSPTLHHGQRVVARRLHGSGHARSDIIVFLLTPEQREAMAQGDDPVHRVKRVAAVAGDAVPDWAREALGADEHTRVPPGKVVVSADNAGRSQDSRQLGYIDASTIIGVVRQSGFARDIP</sequence>
<dbReference type="Pfam" id="PF10502">
    <property type="entry name" value="Peptidase_S26"/>
    <property type="match status" value="2"/>
</dbReference>
<comment type="similarity">
    <text evidence="1">Belongs to the peptidase S26 family.</text>
</comment>
<gene>
    <name evidence="6" type="ORF">D7X12_04100</name>
</gene>
<evidence type="ECO:0000259" key="5">
    <source>
        <dbReference type="Pfam" id="PF10502"/>
    </source>
</evidence>
<dbReference type="GO" id="GO:0004252">
    <property type="term" value="F:serine-type endopeptidase activity"/>
    <property type="evidence" value="ECO:0007669"/>
    <property type="project" value="InterPro"/>
</dbReference>
<comment type="caution">
    <text evidence="6">The sequence shown here is derived from an EMBL/GenBank/DDBJ whole genome shotgun (WGS) entry which is preliminary data.</text>
</comment>
<feature type="active site" evidence="4">
    <location>
        <position position="84"/>
    </location>
</feature>
<protein>
    <recommendedName>
        <fullName evidence="2">Signal peptidase I</fullName>
    </recommendedName>
    <alternativeName>
        <fullName evidence="3">Leader peptidase I</fullName>
    </alternativeName>
</protein>
<dbReference type="GO" id="GO:0006465">
    <property type="term" value="P:signal peptide processing"/>
    <property type="evidence" value="ECO:0007669"/>
    <property type="project" value="InterPro"/>
</dbReference>
<dbReference type="InterPro" id="IPR036286">
    <property type="entry name" value="LexA/Signal_pep-like_sf"/>
</dbReference>
<feature type="domain" description="Peptidase S26" evidence="5">
    <location>
        <begin position="105"/>
        <end position="144"/>
    </location>
</feature>
<dbReference type="InterPro" id="IPR019533">
    <property type="entry name" value="Peptidase_S26"/>
</dbReference>
<evidence type="ECO:0000313" key="7">
    <source>
        <dbReference type="Proteomes" id="UP000273405"/>
    </source>
</evidence>
<evidence type="ECO:0000256" key="3">
    <source>
        <dbReference type="ARBA" id="ARBA00029906"/>
    </source>
</evidence>
<reference evidence="7" key="1">
    <citation type="submission" date="2018-09" db="EMBL/GenBank/DDBJ databases">
        <authorList>
            <person name="Livingstone P.G."/>
            <person name="Whitworth D.E."/>
        </authorList>
    </citation>
    <scope>NUCLEOTIDE SEQUENCE [LARGE SCALE GENOMIC DNA]</scope>
    <source>
        <strain evidence="7">CA040B</strain>
    </source>
</reference>
<dbReference type="AlphaFoldDB" id="A0A3A8P3D4"/>
<dbReference type="CDD" id="cd06530">
    <property type="entry name" value="S26_SPase_I"/>
    <property type="match status" value="1"/>
</dbReference>
<dbReference type="EMBL" id="RAWG01000016">
    <property type="protein sequence ID" value="RKH46922.1"/>
    <property type="molecule type" value="Genomic_DNA"/>
</dbReference>
<evidence type="ECO:0000256" key="2">
    <source>
        <dbReference type="ARBA" id="ARBA00019232"/>
    </source>
</evidence>
<dbReference type="SUPFAM" id="SSF51306">
    <property type="entry name" value="LexA/Signal peptidase"/>
    <property type="match status" value="1"/>
</dbReference>
<evidence type="ECO:0000313" key="6">
    <source>
        <dbReference type="EMBL" id="RKH46922.1"/>
    </source>
</evidence>
<evidence type="ECO:0000256" key="1">
    <source>
        <dbReference type="ARBA" id="ARBA00009370"/>
    </source>
</evidence>
<evidence type="ECO:0000256" key="4">
    <source>
        <dbReference type="PIRSR" id="PIRSR600223-1"/>
    </source>
</evidence>
<dbReference type="Gene3D" id="2.10.109.10">
    <property type="entry name" value="Umud Fragment, subunit A"/>
    <property type="match status" value="1"/>
</dbReference>
<organism evidence="6 7">
    <name type="scientific">Corallococcus sicarius</name>
    <dbReference type="NCBI Taxonomy" id="2316726"/>
    <lineage>
        <taxon>Bacteria</taxon>
        <taxon>Pseudomonadati</taxon>
        <taxon>Myxococcota</taxon>
        <taxon>Myxococcia</taxon>
        <taxon>Myxococcales</taxon>
        <taxon>Cystobacterineae</taxon>
        <taxon>Myxococcaceae</taxon>
        <taxon>Corallococcus</taxon>
    </lineage>
</organism>
<dbReference type="PRINTS" id="PR00727">
    <property type="entry name" value="LEADERPTASE"/>
</dbReference>
<accession>A0A3A8P3D4</accession>
<name>A0A3A8P3D4_9BACT</name>
<proteinExistence type="inferred from homology"/>
<dbReference type="GO" id="GO:0016020">
    <property type="term" value="C:membrane"/>
    <property type="evidence" value="ECO:0007669"/>
    <property type="project" value="InterPro"/>
</dbReference>
<keyword evidence="7" id="KW-1185">Reference proteome</keyword>
<dbReference type="Proteomes" id="UP000273405">
    <property type="component" value="Unassembled WGS sequence"/>
</dbReference>
<dbReference type="InterPro" id="IPR000223">
    <property type="entry name" value="Pept_S26A_signal_pept_1"/>
</dbReference>